<proteinExistence type="predicted"/>
<gene>
    <name evidence="2" type="ORF">LIER_02457</name>
</gene>
<name>A0AAV3NPJ0_LITER</name>
<accession>A0AAV3NPJ0</accession>
<organism evidence="2 3">
    <name type="scientific">Lithospermum erythrorhizon</name>
    <name type="common">Purple gromwell</name>
    <name type="synonym">Lithospermum officinale var. erythrorhizon</name>
    <dbReference type="NCBI Taxonomy" id="34254"/>
    <lineage>
        <taxon>Eukaryota</taxon>
        <taxon>Viridiplantae</taxon>
        <taxon>Streptophyta</taxon>
        <taxon>Embryophyta</taxon>
        <taxon>Tracheophyta</taxon>
        <taxon>Spermatophyta</taxon>
        <taxon>Magnoliopsida</taxon>
        <taxon>eudicotyledons</taxon>
        <taxon>Gunneridae</taxon>
        <taxon>Pentapetalae</taxon>
        <taxon>asterids</taxon>
        <taxon>lamiids</taxon>
        <taxon>Boraginales</taxon>
        <taxon>Boraginaceae</taxon>
        <taxon>Boraginoideae</taxon>
        <taxon>Lithospermeae</taxon>
        <taxon>Lithospermum</taxon>
    </lineage>
</organism>
<protein>
    <submittedName>
        <fullName evidence="2">Uncharacterized protein</fullName>
    </submittedName>
</protein>
<reference evidence="2 3" key="1">
    <citation type="submission" date="2024-01" db="EMBL/GenBank/DDBJ databases">
        <title>The complete chloroplast genome sequence of Lithospermum erythrorhizon: insights into the phylogenetic relationship among Boraginaceae species and the maternal lineages of purple gromwells.</title>
        <authorList>
            <person name="Okada T."/>
            <person name="Watanabe K."/>
        </authorList>
    </citation>
    <scope>NUCLEOTIDE SEQUENCE [LARGE SCALE GENOMIC DNA]</scope>
</reference>
<sequence length="205" mass="22757">MSNSQKRRYRGMNIGREAGGSSKVSASKRRKVFTIVEGHEEASVVQPGVRDSQTLEGVHNRTTVSVVVKRHLHYLSDHYSVHQKVLMRIPFPGETPDTPQEEGYTPVFWEFFTYGVRLKASPFLNSLLSSIGRAPVQLLLFKADKALTPSHGNYKAIVSGRSLIQKVSGSKDSPVATPIPKPLPDIHTKGPKVFLDTTSERHETP</sequence>
<dbReference type="EMBL" id="BAABME010000266">
    <property type="protein sequence ID" value="GAA0141279.1"/>
    <property type="molecule type" value="Genomic_DNA"/>
</dbReference>
<keyword evidence="3" id="KW-1185">Reference proteome</keyword>
<feature type="region of interest" description="Disordered" evidence="1">
    <location>
        <begin position="169"/>
        <end position="205"/>
    </location>
</feature>
<dbReference type="AlphaFoldDB" id="A0AAV3NPJ0"/>
<feature type="region of interest" description="Disordered" evidence="1">
    <location>
        <begin position="1"/>
        <end position="23"/>
    </location>
</feature>
<evidence type="ECO:0000256" key="1">
    <source>
        <dbReference type="SAM" id="MobiDB-lite"/>
    </source>
</evidence>
<feature type="compositionally biased region" description="Basic residues" evidence="1">
    <location>
        <begin position="1"/>
        <end position="10"/>
    </location>
</feature>
<comment type="caution">
    <text evidence="2">The sequence shown here is derived from an EMBL/GenBank/DDBJ whole genome shotgun (WGS) entry which is preliminary data.</text>
</comment>
<dbReference type="Proteomes" id="UP001454036">
    <property type="component" value="Unassembled WGS sequence"/>
</dbReference>
<evidence type="ECO:0000313" key="3">
    <source>
        <dbReference type="Proteomes" id="UP001454036"/>
    </source>
</evidence>
<evidence type="ECO:0000313" key="2">
    <source>
        <dbReference type="EMBL" id="GAA0141279.1"/>
    </source>
</evidence>